<accession>A0A899NFZ3</accession>
<protein>
    <submittedName>
        <fullName evidence="1">Uncharacterized protein</fullName>
    </submittedName>
</protein>
<proteinExistence type="predicted"/>
<dbReference type="AlphaFoldDB" id="A0A899NFZ3"/>
<reference evidence="1" key="1">
    <citation type="submission" date="2020-07" db="EMBL/GenBank/DDBJ databases">
        <title>Persistence and transmission of plasmid-borne blaNDM genes carried by diverse species of Enterobacterium in a Chinese goose farm.</title>
        <authorList>
            <person name="Fang L.-X."/>
            <person name="Cen D.-J."/>
        </authorList>
    </citation>
    <scope>NUCLEOTIDE SEQUENCE</scope>
    <source>
        <strain evidence="1">M2</strain>
        <plasmid evidence="1">pM2-1</plasmid>
    </source>
</reference>
<evidence type="ECO:0000313" key="1">
    <source>
        <dbReference type="EMBL" id="QSM62528.1"/>
    </source>
</evidence>
<name>A0A899NFZ3_PROST</name>
<sequence>MAFPPRAVRLNLFFEKLLAHPPVADRKEALSLLVRIMAEVEDFYGLPKNDFTTRMGVFRPQENNPNDWKDLDSDPCYWDDSLTKTHRTIVYNNGRIIIKNIKSNPAVVVLDKSGA</sequence>
<geneLocation type="plasmid" evidence="1">
    <name>pM2-1</name>
</geneLocation>
<dbReference type="RefSeq" id="WP_042847387.1">
    <property type="nucleotide sequence ID" value="NZ_JACGCE010000019.1"/>
</dbReference>
<organism evidence="1">
    <name type="scientific">Providencia stuartii</name>
    <dbReference type="NCBI Taxonomy" id="588"/>
    <lineage>
        <taxon>Bacteria</taxon>
        <taxon>Pseudomonadati</taxon>
        <taxon>Pseudomonadota</taxon>
        <taxon>Gammaproteobacteria</taxon>
        <taxon>Enterobacterales</taxon>
        <taxon>Morganellaceae</taxon>
        <taxon>Providencia</taxon>
    </lineage>
</organism>
<dbReference type="EMBL" id="MT813046">
    <property type="protein sequence ID" value="QSM62528.1"/>
    <property type="molecule type" value="Genomic_DNA"/>
</dbReference>
<gene>
    <name evidence="1" type="ORF">EKPLLCFL_00293</name>
</gene>
<keyword evidence="1" id="KW-0614">Plasmid</keyword>